<dbReference type="AlphaFoldDB" id="A0A8K1GP96"/>
<keyword evidence="2" id="KW-1185">Reference proteome</keyword>
<protein>
    <submittedName>
        <fullName evidence="1">Uncharacterized protein</fullName>
    </submittedName>
</protein>
<accession>A0A8K1GP96</accession>
<sequence length="87" mass="10086">MGGCKRLSGFPLEDYKNKARDNRHKLNVERSSWILNKKTIHKNYNESSKVFEQMSQKGCEISIWEQLAFVGLYQAVGPDNHQQSFPV</sequence>
<evidence type="ECO:0000313" key="2">
    <source>
        <dbReference type="Proteomes" id="UP000796761"/>
    </source>
</evidence>
<evidence type="ECO:0000313" key="1">
    <source>
        <dbReference type="EMBL" id="TRZ22770.1"/>
    </source>
</evidence>
<name>A0A8K1GP96_9PASS</name>
<gene>
    <name evidence="1" type="ORF">HGM15179_004383</name>
</gene>
<reference evidence="1" key="1">
    <citation type="submission" date="2019-04" db="EMBL/GenBank/DDBJ databases">
        <title>Genome assembly of Zosterops borbonicus 15179.</title>
        <authorList>
            <person name="Leroy T."/>
            <person name="Anselmetti Y."/>
            <person name="Tilak M.-K."/>
            <person name="Nabholz B."/>
        </authorList>
    </citation>
    <scope>NUCLEOTIDE SEQUENCE</scope>
    <source>
        <strain evidence="1">HGM_15179</strain>
        <tissue evidence="1">Muscle</tissue>
    </source>
</reference>
<comment type="caution">
    <text evidence="1">The sequence shown here is derived from an EMBL/GenBank/DDBJ whole genome shotgun (WGS) entry which is preliminary data.</text>
</comment>
<dbReference type="EMBL" id="SWJQ01000089">
    <property type="protein sequence ID" value="TRZ22770.1"/>
    <property type="molecule type" value="Genomic_DNA"/>
</dbReference>
<proteinExistence type="predicted"/>
<organism evidence="1 2">
    <name type="scientific">Zosterops borbonicus</name>
    <dbReference type="NCBI Taxonomy" id="364589"/>
    <lineage>
        <taxon>Eukaryota</taxon>
        <taxon>Metazoa</taxon>
        <taxon>Chordata</taxon>
        <taxon>Craniata</taxon>
        <taxon>Vertebrata</taxon>
        <taxon>Euteleostomi</taxon>
        <taxon>Archelosauria</taxon>
        <taxon>Archosauria</taxon>
        <taxon>Dinosauria</taxon>
        <taxon>Saurischia</taxon>
        <taxon>Theropoda</taxon>
        <taxon>Coelurosauria</taxon>
        <taxon>Aves</taxon>
        <taxon>Neognathae</taxon>
        <taxon>Neoaves</taxon>
        <taxon>Telluraves</taxon>
        <taxon>Australaves</taxon>
        <taxon>Passeriformes</taxon>
        <taxon>Sylvioidea</taxon>
        <taxon>Zosteropidae</taxon>
        <taxon>Zosterops</taxon>
    </lineage>
</organism>
<dbReference type="Proteomes" id="UP000796761">
    <property type="component" value="Unassembled WGS sequence"/>
</dbReference>